<dbReference type="InterPro" id="IPR003961">
    <property type="entry name" value="FN3_dom"/>
</dbReference>
<feature type="domain" description="Fibronectin type-III" evidence="2">
    <location>
        <begin position="74"/>
        <end position="167"/>
    </location>
</feature>
<dbReference type="InterPro" id="IPR013783">
    <property type="entry name" value="Ig-like_fold"/>
</dbReference>
<dbReference type="AlphaFoldDB" id="A0A6C0IR39"/>
<dbReference type="Pfam" id="PF00041">
    <property type="entry name" value="fn3"/>
    <property type="match status" value="1"/>
</dbReference>
<dbReference type="Gene3D" id="2.60.40.10">
    <property type="entry name" value="Immunoglobulins"/>
    <property type="match status" value="4"/>
</dbReference>
<evidence type="ECO:0000259" key="2">
    <source>
        <dbReference type="PROSITE" id="PS50853"/>
    </source>
</evidence>
<dbReference type="SUPFAM" id="SSF49265">
    <property type="entry name" value="Fibronectin type III"/>
    <property type="match status" value="2"/>
</dbReference>
<dbReference type="InterPro" id="IPR036116">
    <property type="entry name" value="FN3_sf"/>
</dbReference>
<reference evidence="3" key="1">
    <citation type="journal article" date="2020" name="Nature">
        <title>Giant virus diversity and host interactions through global metagenomics.</title>
        <authorList>
            <person name="Schulz F."/>
            <person name="Roux S."/>
            <person name="Paez-Espino D."/>
            <person name="Jungbluth S."/>
            <person name="Walsh D.A."/>
            <person name="Denef V.J."/>
            <person name="McMahon K.D."/>
            <person name="Konstantinidis K.T."/>
            <person name="Eloe-Fadrosh E.A."/>
            <person name="Kyrpides N.C."/>
            <person name="Woyke T."/>
        </authorList>
    </citation>
    <scope>NUCLEOTIDE SEQUENCE</scope>
    <source>
        <strain evidence="3">GVMAG-M-3300024301-20</strain>
    </source>
</reference>
<dbReference type="PANTHER" id="PTHR13817">
    <property type="entry name" value="TITIN"/>
    <property type="match status" value="1"/>
</dbReference>
<dbReference type="EMBL" id="MN740245">
    <property type="protein sequence ID" value="QHT95714.1"/>
    <property type="molecule type" value="Genomic_DNA"/>
</dbReference>
<feature type="domain" description="Fibronectin type-III" evidence="2">
    <location>
        <begin position="256"/>
        <end position="352"/>
    </location>
</feature>
<sequence>MSNNKKQLGFKFWNNNINSKTIFTYGLGNLRSTIGSASRTYKHCKQETSNPLECTFNIHSKIKVNTTPRTKKTAPSAPYIESIIFGNHELLVYFIKPTDNGGSPIIDYEYSIDNGINFVRFGGLVSPIRITNLTNGFTYNILIRAINLLGKSEVSNIMSNTPSTVPNGPNIYAIINGNCKLDIYFMEPTDNGGNSIINYEYSIDNGETFYSSETSISPIIITNLTNGIMYDIIIRPLNTNGAGENSNTVTGMPCNIPNLPTNITSIYGNNQLTISFTAPSDNGGSQITDYEYSIDNGITFKSSGVTNSPIIIPNLVNGTTYDIIVRAINSIGFGENSILISGTPMTKSTPPTNLTVTASNESIIVNFTEPVNNGGSNIIDYLYSINGSTYISSGYSSSPITINSLTNNLAYNITLKSVNEVGSSVASLSVLATPVEPIIPFDGDAIIASLTTSLSDYNDALNGEWVKITSSEYSNLKTNVASTNVAGLTDTYMSLVNASGLTTTDQSAIVANTVTANTPAILSNNYVYAFSVIYGGTSSGTDLRVFTNTSITSFTGFNQLGSVLPTTSSGSGYISNYYVLKGVSTTNGSTNGLLSIFTGETTKSGDYLGFYQNFSFTNGMRYNLYGIPAVGSGSPTSSTVLGGNIDRYGAFGIQALTTSIKQWN</sequence>
<proteinExistence type="predicted"/>
<accession>A0A6C0IR39</accession>
<dbReference type="CDD" id="cd00063">
    <property type="entry name" value="FN3"/>
    <property type="match status" value="2"/>
</dbReference>
<keyword evidence="1" id="KW-0677">Repeat</keyword>
<dbReference type="PANTHER" id="PTHR13817:SF73">
    <property type="entry name" value="FIBRONECTIN TYPE-III DOMAIN-CONTAINING PROTEIN"/>
    <property type="match status" value="1"/>
</dbReference>
<organism evidence="3">
    <name type="scientific">viral metagenome</name>
    <dbReference type="NCBI Taxonomy" id="1070528"/>
    <lineage>
        <taxon>unclassified sequences</taxon>
        <taxon>metagenomes</taxon>
        <taxon>organismal metagenomes</taxon>
    </lineage>
</organism>
<evidence type="ECO:0000313" key="3">
    <source>
        <dbReference type="EMBL" id="QHT95714.1"/>
    </source>
</evidence>
<dbReference type="PROSITE" id="PS50853">
    <property type="entry name" value="FN3"/>
    <property type="match status" value="2"/>
</dbReference>
<dbReference type="InterPro" id="IPR050964">
    <property type="entry name" value="Striated_Muscle_Regulatory"/>
</dbReference>
<evidence type="ECO:0000256" key="1">
    <source>
        <dbReference type="ARBA" id="ARBA00022737"/>
    </source>
</evidence>
<name>A0A6C0IR39_9ZZZZ</name>
<protein>
    <recommendedName>
        <fullName evidence="2">Fibronectin type-III domain-containing protein</fullName>
    </recommendedName>
</protein>
<dbReference type="SMART" id="SM00060">
    <property type="entry name" value="FN3"/>
    <property type="match status" value="4"/>
</dbReference>